<organism evidence="1 2">
    <name type="scientific">Candidatus Liberibacter solanacearum</name>
    <dbReference type="NCBI Taxonomy" id="556287"/>
    <lineage>
        <taxon>Bacteria</taxon>
        <taxon>Pseudomonadati</taxon>
        <taxon>Pseudomonadota</taxon>
        <taxon>Alphaproteobacteria</taxon>
        <taxon>Hyphomicrobiales</taxon>
        <taxon>Rhizobiaceae</taxon>
        <taxon>Liberibacter</taxon>
    </lineage>
</organism>
<name>A0A0F4VM23_9HYPH</name>
<sequence length="128" mass="15098">MDIKKLGLISTIAMLSVTISLGGCDLLKSQKESKIEKIERLKSTWDEKFRKSEEAQAKLKKSSKHKYELLHKYKKEFENNEFVPGLKEAAEEEWEIEKEADKAYDEENAVWNKLSPYLPRHEFDTRNY</sequence>
<dbReference type="EMBL" id="JMTK01000001">
    <property type="protein sequence ID" value="KJZ82531.1"/>
    <property type="molecule type" value="Genomic_DNA"/>
</dbReference>
<protein>
    <recommendedName>
        <fullName evidence="3">Lipoprotein</fullName>
    </recommendedName>
</protein>
<dbReference type="PROSITE" id="PS51257">
    <property type="entry name" value="PROKAR_LIPOPROTEIN"/>
    <property type="match status" value="1"/>
</dbReference>
<evidence type="ECO:0008006" key="3">
    <source>
        <dbReference type="Google" id="ProtNLM"/>
    </source>
</evidence>
<reference evidence="1 2" key="1">
    <citation type="journal article" date="2015" name="Phytopathology">
        <title>Genomes of Candidatus Liberibacter solanacearum haplotype A from New Zealand and the USA suggest significant genome plasticity in the species.</title>
        <authorList>
            <person name="Thompson S.M."/>
            <person name="Johnson C.P."/>
            <person name="Lu A.Y."/>
            <person name="Frampton R.A."/>
            <person name="Sullivan K.L."/>
            <person name="Fiers M.W."/>
            <person name="Crowhurst R.N."/>
            <person name="Pitman A.R."/>
            <person name="Scott I."/>
            <person name="Gudmestad N.C."/>
            <person name="Smith G.R."/>
        </authorList>
    </citation>
    <scope>NUCLEOTIDE SEQUENCE [LARGE SCALE GENOMIC DNA]</scope>
    <source>
        <strain evidence="1 2">LsoNZ1</strain>
    </source>
</reference>
<evidence type="ECO:0000313" key="2">
    <source>
        <dbReference type="Proteomes" id="UP000033731"/>
    </source>
</evidence>
<evidence type="ECO:0000313" key="1">
    <source>
        <dbReference type="EMBL" id="KJZ82531.1"/>
    </source>
</evidence>
<gene>
    <name evidence="1" type="ORF">DJ66_0138</name>
</gene>
<dbReference type="PATRIC" id="fig|556287.9.peg.144"/>
<comment type="caution">
    <text evidence="1">The sequence shown here is derived from an EMBL/GenBank/DDBJ whole genome shotgun (WGS) entry which is preliminary data.</text>
</comment>
<dbReference type="AlphaFoldDB" id="A0A0F4VM23"/>
<accession>A0A0F4VM23</accession>
<keyword evidence="2" id="KW-1185">Reference proteome</keyword>
<dbReference type="Proteomes" id="UP000033731">
    <property type="component" value="Unassembled WGS sequence"/>
</dbReference>
<dbReference type="RefSeq" id="WP_045960423.1">
    <property type="nucleotide sequence ID" value="NZ_JMTK01000001.1"/>
</dbReference>
<proteinExistence type="predicted"/>